<keyword evidence="7" id="KW-1185">Reference proteome</keyword>
<reference evidence="6 7" key="1">
    <citation type="submission" date="2022-12" db="EMBL/GenBank/DDBJ databases">
        <title>Chitinophagaceae gen. sp. nov., a new member of the family Chitinophagaceae, isolated from soil in a chemical factory.</title>
        <authorList>
            <person name="Ke Z."/>
        </authorList>
    </citation>
    <scope>NUCLEOTIDE SEQUENCE [LARGE SCALE GENOMIC DNA]</scope>
    <source>
        <strain evidence="6 7">LY-5</strain>
    </source>
</reference>
<evidence type="ECO:0000256" key="2">
    <source>
        <dbReference type="ARBA" id="ARBA00022676"/>
    </source>
</evidence>
<comment type="caution">
    <text evidence="6">The sequence shown here is derived from an EMBL/GenBank/DDBJ whole genome shotgun (WGS) entry which is preliminary data.</text>
</comment>
<evidence type="ECO:0000313" key="6">
    <source>
        <dbReference type="EMBL" id="MDA3615461.1"/>
    </source>
</evidence>
<evidence type="ECO:0000259" key="5">
    <source>
        <dbReference type="Pfam" id="PF00535"/>
    </source>
</evidence>
<dbReference type="InterPro" id="IPR029044">
    <property type="entry name" value="Nucleotide-diphossugar_trans"/>
</dbReference>
<protein>
    <submittedName>
        <fullName evidence="6">Glycosyltransferase</fullName>
        <ecNumber evidence="6">2.4.-.-</ecNumber>
    </submittedName>
</protein>
<keyword evidence="2 6" id="KW-0328">Glycosyltransferase</keyword>
<proteinExistence type="inferred from homology"/>
<keyword evidence="3 6" id="KW-0808">Transferase</keyword>
<sequence>MDISRLLNDWKFWLLVSFCIVALIQIFYYLYFYIRTILLKPKEKSHSKTQAVSVVICARDEAHNLEKNLPAILTQSYPSTHEVVLVNDNSLDDTKFFVEELAKIFKQLNNIQLTQEAVHIPGKKYPLSIGIKSSKYEVLLLTDADCIPASENWIYKMQDAHSDEVKVVLGYGPYKKAAGLLNKLVRYETFLTAQQYFNYALAGLPYMGVGRNLSYRRELFFKEKGFSAINNIPGGDDDLFINRVANKDNTAVVLDPDTFMYSDAPATFSDWWVQKNRHYSTAKFYKPKHKFLLGLFAFTSFLFYPLLVLSAVLFDWRIALGVFAVKTIVQGIVSIKNMKKLQEADLAPWFLILDIWQFFYYIIFSFSVFKKPKKSWK</sequence>
<name>A0ABT4UKU0_9BACT</name>
<evidence type="ECO:0000256" key="1">
    <source>
        <dbReference type="ARBA" id="ARBA00006739"/>
    </source>
</evidence>
<dbReference type="Pfam" id="PF00535">
    <property type="entry name" value="Glycos_transf_2"/>
    <property type="match status" value="1"/>
</dbReference>
<evidence type="ECO:0000256" key="3">
    <source>
        <dbReference type="ARBA" id="ARBA00022679"/>
    </source>
</evidence>
<dbReference type="SUPFAM" id="SSF53448">
    <property type="entry name" value="Nucleotide-diphospho-sugar transferases"/>
    <property type="match status" value="1"/>
</dbReference>
<feature type="transmembrane region" description="Helical" evidence="4">
    <location>
        <begin position="291"/>
        <end position="314"/>
    </location>
</feature>
<gene>
    <name evidence="6" type="ORF">O3P16_11630</name>
</gene>
<organism evidence="6 7">
    <name type="scientific">Polluticaenibacter yanchengensis</name>
    <dbReference type="NCBI Taxonomy" id="3014562"/>
    <lineage>
        <taxon>Bacteria</taxon>
        <taxon>Pseudomonadati</taxon>
        <taxon>Bacteroidota</taxon>
        <taxon>Chitinophagia</taxon>
        <taxon>Chitinophagales</taxon>
        <taxon>Chitinophagaceae</taxon>
        <taxon>Polluticaenibacter</taxon>
    </lineage>
</organism>
<dbReference type="Gene3D" id="3.90.550.10">
    <property type="entry name" value="Spore Coat Polysaccharide Biosynthesis Protein SpsA, Chain A"/>
    <property type="match status" value="1"/>
</dbReference>
<comment type="similarity">
    <text evidence="1">Belongs to the glycosyltransferase 2 family.</text>
</comment>
<feature type="transmembrane region" description="Helical" evidence="4">
    <location>
        <begin position="12"/>
        <end position="34"/>
    </location>
</feature>
<feature type="transmembrane region" description="Helical" evidence="4">
    <location>
        <begin position="346"/>
        <end position="369"/>
    </location>
</feature>
<evidence type="ECO:0000313" key="7">
    <source>
        <dbReference type="Proteomes" id="UP001210231"/>
    </source>
</evidence>
<dbReference type="RefSeq" id="WP_407031787.1">
    <property type="nucleotide sequence ID" value="NZ_JAQGEF010000013.1"/>
</dbReference>
<dbReference type="Proteomes" id="UP001210231">
    <property type="component" value="Unassembled WGS sequence"/>
</dbReference>
<keyword evidence="4" id="KW-0472">Membrane</keyword>
<keyword evidence="4" id="KW-1133">Transmembrane helix</keyword>
<accession>A0ABT4UKU0</accession>
<keyword evidence="4" id="KW-0812">Transmembrane</keyword>
<dbReference type="InterPro" id="IPR001173">
    <property type="entry name" value="Glyco_trans_2-like"/>
</dbReference>
<evidence type="ECO:0000256" key="4">
    <source>
        <dbReference type="SAM" id="Phobius"/>
    </source>
</evidence>
<dbReference type="EC" id="2.4.-.-" evidence="6"/>
<feature type="domain" description="Glycosyltransferase 2-like" evidence="5">
    <location>
        <begin position="53"/>
        <end position="219"/>
    </location>
</feature>
<dbReference type="EMBL" id="JAQGEF010000013">
    <property type="protein sequence ID" value="MDA3615461.1"/>
    <property type="molecule type" value="Genomic_DNA"/>
</dbReference>
<dbReference type="GO" id="GO:0016757">
    <property type="term" value="F:glycosyltransferase activity"/>
    <property type="evidence" value="ECO:0007669"/>
    <property type="project" value="UniProtKB-KW"/>
</dbReference>
<dbReference type="PANTHER" id="PTHR43630:SF1">
    <property type="entry name" value="POLY-BETA-1,6-N-ACETYL-D-GLUCOSAMINE SYNTHASE"/>
    <property type="match status" value="1"/>
</dbReference>
<dbReference type="PANTHER" id="PTHR43630">
    <property type="entry name" value="POLY-BETA-1,6-N-ACETYL-D-GLUCOSAMINE SYNTHASE"/>
    <property type="match status" value="1"/>
</dbReference>